<dbReference type="HOGENOM" id="CLU_1081083_0_0_7"/>
<dbReference type="STRING" id="483547.GSUB_10020"/>
<dbReference type="OrthoDB" id="1550310at2"/>
<keyword evidence="2" id="KW-1185">Reference proteome</keyword>
<evidence type="ECO:0000313" key="1">
    <source>
        <dbReference type="EMBL" id="AJF06818.1"/>
    </source>
</evidence>
<evidence type="ECO:0000313" key="2">
    <source>
        <dbReference type="Proteomes" id="UP000035036"/>
    </source>
</evidence>
<organism evidence="1 2">
    <name type="scientific">Geoalkalibacter subterraneus</name>
    <dbReference type="NCBI Taxonomy" id="483547"/>
    <lineage>
        <taxon>Bacteria</taxon>
        <taxon>Pseudomonadati</taxon>
        <taxon>Thermodesulfobacteriota</taxon>
        <taxon>Desulfuromonadia</taxon>
        <taxon>Desulfuromonadales</taxon>
        <taxon>Geoalkalibacteraceae</taxon>
        <taxon>Geoalkalibacter</taxon>
    </lineage>
</organism>
<gene>
    <name evidence="1" type="ORF">GSUB_10020</name>
</gene>
<dbReference type="InterPro" id="IPR024364">
    <property type="entry name" value="Baseplate_phage_T4-like"/>
</dbReference>
<dbReference type="RefSeq" id="WP_040200608.1">
    <property type="nucleotide sequence ID" value="NZ_CP010311.1"/>
</dbReference>
<dbReference type="KEGG" id="gsb:GSUB_10020"/>
<reference evidence="1 2" key="1">
    <citation type="journal article" date="2015" name="Genome Announc.">
        <title>Genomes of Geoalkalibacter ferrihydriticus Z-0531T and Geoalkalibacter subterraneus Red1T, Two Haloalkaliphilic Metal-Reducing Deltaproteobacteria.</title>
        <authorList>
            <person name="Badalamenti J.P."/>
            <person name="Krajmalnik-Brown R."/>
            <person name="Torres C.I."/>
            <person name="Bond D.R."/>
        </authorList>
    </citation>
    <scope>NUCLEOTIDE SEQUENCE [LARGE SCALE GENOMIC DNA]</scope>
    <source>
        <strain evidence="1 2">Red1</strain>
    </source>
</reference>
<dbReference type="Pfam" id="PF12322">
    <property type="entry name" value="T4_baseplate"/>
    <property type="match status" value="1"/>
</dbReference>
<sequence length="225" mass="25323">MYSFELPSGTELELREMTGAEEELLTNQRLIRSGEAINQVLRNCFVRLGEKTDPDLSEVMNLLSGDRLFALVRLRQISLGDEVELELSCPNSACRMSNFVTINLEDLKVTPYGEEREFAFKLPGSKKTVRFGYLDGHKEKRLASLREPNITSAMLIRVLDIDGKAPSKKSLAEMSMRDRNALRQEMSRVDAGIDTSVETECDGCGTKIRTRLEAEPAFLFPGVRL</sequence>
<proteinExistence type="predicted"/>
<accession>A0A0B5FHH0</accession>
<name>A0A0B5FHH0_9BACT</name>
<dbReference type="EMBL" id="CP010311">
    <property type="protein sequence ID" value="AJF06818.1"/>
    <property type="molecule type" value="Genomic_DNA"/>
</dbReference>
<dbReference type="Proteomes" id="UP000035036">
    <property type="component" value="Chromosome"/>
</dbReference>
<dbReference type="AlphaFoldDB" id="A0A0B5FHH0"/>
<protein>
    <submittedName>
        <fullName evidence="1">Uncharacterized protein</fullName>
    </submittedName>
</protein>